<dbReference type="InterPro" id="IPR021623">
    <property type="entry name" value="LAP2alpha_C"/>
</dbReference>
<dbReference type="Pfam" id="PF11560">
    <property type="entry name" value="LAP2alpha"/>
    <property type="match status" value="1"/>
</dbReference>
<sequence length="271" mass="29478">MTVFTVGPAALRSPTLPWWRAFVRSLVRFIQEPGDDDEENEEDLMEEEIAVCEIIAGIISESEWLSDIERDSTLMEAIEAINDNRYGTIELVPASIQVDALMAGLVSQKAIISKDAAPSDSVDRRVKVAVKCSFAASDFAIGVAAYSSYAILSLIRDFQTLAELMDQGEEVTPTMALMEQQALLLLDISFESLGAAACSAGSSVAARCHLCSRSWKVDAAQKALLTKIPLSGVKLFGPPLGGIIQKSSEDRKLMALEKGDRQMFFCSEMSI</sequence>
<dbReference type="EMBL" id="JANPWB010000004">
    <property type="protein sequence ID" value="KAJ1193217.1"/>
    <property type="molecule type" value="Genomic_DNA"/>
</dbReference>
<reference evidence="2" key="1">
    <citation type="journal article" date="2022" name="bioRxiv">
        <title>Sequencing and chromosome-scale assembly of the giantPleurodeles waltlgenome.</title>
        <authorList>
            <person name="Brown T."/>
            <person name="Elewa A."/>
            <person name="Iarovenko S."/>
            <person name="Subramanian E."/>
            <person name="Araus A.J."/>
            <person name="Petzold A."/>
            <person name="Susuki M."/>
            <person name="Suzuki K.-i.T."/>
            <person name="Hayashi T."/>
            <person name="Toyoda A."/>
            <person name="Oliveira C."/>
            <person name="Osipova E."/>
            <person name="Leigh N.D."/>
            <person name="Simon A."/>
            <person name="Yun M.H."/>
        </authorList>
    </citation>
    <scope>NUCLEOTIDE SEQUENCE</scope>
    <source>
        <strain evidence="2">20211129_DDA</strain>
        <tissue evidence="2">Liver</tissue>
    </source>
</reference>
<gene>
    <name evidence="2" type="ORF">NDU88_002521</name>
</gene>
<comment type="caution">
    <text evidence="2">The sequence shown here is derived from an EMBL/GenBank/DDBJ whole genome shotgun (WGS) entry which is preliminary data.</text>
</comment>
<evidence type="ECO:0000259" key="1">
    <source>
        <dbReference type="Pfam" id="PF11560"/>
    </source>
</evidence>
<protein>
    <recommendedName>
        <fullName evidence="1">Lamina-associated polypeptide 2 alpha C-terminal domain-containing protein</fullName>
    </recommendedName>
</protein>
<proteinExistence type="predicted"/>
<dbReference type="Gene3D" id="1.10.287.3160">
    <property type="match status" value="1"/>
</dbReference>
<evidence type="ECO:0000313" key="2">
    <source>
        <dbReference type="EMBL" id="KAJ1193217.1"/>
    </source>
</evidence>
<dbReference type="Proteomes" id="UP001066276">
    <property type="component" value="Chromosome 2_2"/>
</dbReference>
<keyword evidence="3" id="KW-1185">Reference proteome</keyword>
<evidence type="ECO:0000313" key="3">
    <source>
        <dbReference type="Proteomes" id="UP001066276"/>
    </source>
</evidence>
<organism evidence="2 3">
    <name type="scientific">Pleurodeles waltl</name>
    <name type="common">Iberian ribbed newt</name>
    <dbReference type="NCBI Taxonomy" id="8319"/>
    <lineage>
        <taxon>Eukaryota</taxon>
        <taxon>Metazoa</taxon>
        <taxon>Chordata</taxon>
        <taxon>Craniata</taxon>
        <taxon>Vertebrata</taxon>
        <taxon>Euteleostomi</taxon>
        <taxon>Amphibia</taxon>
        <taxon>Batrachia</taxon>
        <taxon>Caudata</taxon>
        <taxon>Salamandroidea</taxon>
        <taxon>Salamandridae</taxon>
        <taxon>Pleurodelinae</taxon>
        <taxon>Pleurodeles</taxon>
    </lineage>
</organism>
<dbReference type="AlphaFoldDB" id="A0AAV7UZZ3"/>
<accession>A0AAV7UZZ3</accession>
<feature type="domain" description="Lamina-associated polypeptide 2 alpha C-terminal" evidence="1">
    <location>
        <begin position="63"/>
        <end position="247"/>
    </location>
</feature>
<name>A0AAV7UZZ3_PLEWA</name>